<dbReference type="CDD" id="cd03301">
    <property type="entry name" value="ABC_MalK_N"/>
    <property type="match status" value="1"/>
</dbReference>
<dbReference type="Pfam" id="PF17912">
    <property type="entry name" value="OB_MalK"/>
    <property type="match status" value="1"/>
</dbReference>
<evidence type="ECO:0000256" key="5">
    <source>
        <dbReference type="ARBA" id="ARBA00022741"/>
    </source>
</evidence>
<dbReference type="InterPro" id="IPR027417">
    <property type="entry name" value="P-loop_NTPase"/>
</dbReference>
<dbReference type="InterPro" id="IPR017871">
    <property type="entry name" value="ABC_transporter-like_CS"/>
</dbReference>
<keyword evidence="4" id="KW-0997">Cell inner membrane</keyword>
<dbReference type="PROSITE" id="PS00211">
    <property type="entry name" value="ABC_TRANSPORTER_1"/>
    <property type="match status" value="1"/>
</dbReference>
<dbReference type="InterPro" id="IPR015855">
    <property type="entry name" value="ABC_transpr_MalK-like"/>
</dbReference>
<gene>
    <name evidence="8" type="ORF">B5E41_08620</name>
</gene>
<dbReference type="GO" id="GO:0008643">
    <property type="term" value="P:carbohydrate transport"/>
    <property type="evidence" value="ECO:0007669"/>
    <property type="project" value="InterPro"/>
</dbReference>
<dbReference type="RefSeq" id="WP_088392764.1">
    <property type="nucleotide sequence ID" value="NZ_MXPU01000005.1"/>
</dbReference>
<comment type="caution">
    <text evidence="8">The sequence shown here is derived from an EMBL/GenBank/DDBJ whole genome shotgun (WGS) entry which is preliminary data.</text>
</comment>
<dbReference type="InterPro" id="IPR005116">
    <property type="entry name" value="Transp-assoc_OB_typ1"/>
</dbReference>
<dbReference type="InterPro" id="IPR047641">
    <property type="entry name" value="ABC_transpr_MalK/UgpC-like"/>
</dbReference>
<dbReference type="SMART" id="SM00382">
    <property type="entry name" value="AAA"/>
    <property type="match status" value="1"/>
</dbReference>
<dbReference type="GO" id="GO:0016887">
    <property type="term" value="F:ATP hydrolysis activity"/>
    <property type="evidence" value="ECO:0007669"/>
    <property type="project" value="InterPro"/>
</dbReference>
<dbReference type="PANTHER" id="PTHR43875:SF14">
    <property type="entry name" value="ABC TRANSPORTER ATP-BINDING PROTEIN"/>
    <property type="match status" value="1"/>
</dbReference>
<keyword evidence="4" id="KW-0472">Membrane</keyword>
<dbReference type="NCBIfam" id="NF008653">
    <property type="entry name" value="PRK11650.1"/>
    <property type="match status" value="1"/>
</dbReference>
<evidence type="ECO:0000256" key="2">
    <source>
        <dbReference type="ARBA" id="ARBA00005417"/>
    </source>
</evidence>
<dbReference type="PANTHER" id="PTHR43875">
    <property type="entry name" value="MALTODEXTRIN IMPORT ATP-BINDING PROTEIN MSMX"/>
    <property type="match status" value="1"/>
</dbReference>
<dbReference type="InterPro" id="IPR040582">
    <property type="entry name" value="OB_MalK-like"/>
</dbReference>
<dbReference type="InterPro" id="IPR008995">
    <property type="entry name" value="Mo/tungstate-bd_C_term_dom"/>
</dbReference>
<evidence type="ECO:0000256" key="6">
    <source>
        <dbReference type="ARBA" id="ARBA00022840"/>
    </source>
</evidence>
<name>A0A246DXY4_9HYPH</name>
<dbReference type="Proteomes" id="UP000197269">
    <property type="component" value="Unassembled WGS sequence"/>
</dbReference>
<comment type="similarity">
    <text evidence="2">Belongs to the ABC transporter superfamily.</text>
</comment>
<dbReference type="Pfam" id="PF03459">
    <property type="entry name" value="TOBE"/>
    <property type="match status" value="1"/>
</dbReference>
<dbReference type="GO" id="GO:0140359">
    <property type="term" value="F:ABC-type transporter activity"/>
    <property type="evidence" value="ECO:0007669"/>
    <property type="project" value="InterPro"/>
</dbReference>
<keyword evidence="3" id="KW-0813">Transport</keyword>
<dbReference type="Gene3D" id="2.40.50.100">
    <property type="match status" value="1"/>
</dbReference>
<dbReference type="InterPro" id="IPR003593">
    <property type="entry name" value="AAA+_ATPase"/>
</dbReference>
<dbReference type="EMBL" id="MXPU01000005">
    <property type="protein sequence ID" value="OWO95152.1"/>
    <property type="molecule type" value="Genomic_DNA"/>
</dbReference>
<evidence type="ECO:0000256" key="1">
    <source>
        <dbReference type="ARBA" id="ARBA00004417"/>
    </source>
</evidence>
<comment type="subcellular location">
    <subcellularLocation>
        <location evidence="1">Cell inner membrane</location>
        <topology evidence="1">Peripheral membrane protein</topology>
    </subcellularLocation>
</comment>
<evidence type="ECO:0000256" key="4">
    <source>
        <dbReference type="ARBA" id="ARBA00022519"/>
    </source>
</evidence>
<proteinExistence type="inferred from homology"/>
<dbReference type="Gene3D" id="2.40.50.140">
    <property type="entry name" value="Nucleic acid-binding proteins"/>
    <property type="match status" value="1"/>
</dbReference>
<protein>
    <submittedName>
        <fullName evidence="8">Sugar ABC transporter ATP-binding protein</fullName>
    </submittedName>
</protein>
<feature type="domain" description="ABC transporter" evidence="7">
    <location>
        <begin position="4"/>
        <end position="234"/>
    </location>
</feature>
<reference evidence="8 9" key="1">
    <citation type="submission" date="2017-03" db="EMBL/GenBank/DDBJ databases">
        <title>Genome of strain Rhizobium sp. CNPSo 668.</title>
        <authorList>
            <person name="Ribeiro R."/>
        </authorList>
    </citation>
    <scope>NUCLEOTIDE SEQUENCE [LARGE SCALE GENOMIC DNA]</scope>
    <source>
        <strain evidence="8 9">CNPSo 668</strain>
    </source>
</reference>
<evidence type="ECO:0000256" key="3">
    <source>
        <dbReference type="ARBA" id="ARBA00022448"/>
    </source>
</evidence>
<evidence type="ECO:0000313" key="8">
    <source>
        <dbReference type="EMBL" id="OWO95152.1"/>
    </source>
</evidence>
<organism evidence="8 9">
    <name type="scientific">Rhizobium esperanzae</name>
    <dbReference type="NCBI Taxonomy" id="1967781"/>
    <lineage>
        <taxon>Bacteria</taxon>
        <taxon>Pseudomonadati</taxon>
        <taxon>Pseudomonadota</taxon>
        <taxon>Alphaproteobacteria</taxon>
        <taxon>Hyphomicrobiales</taxon>
        <taxon>Rhizobiaceae</taxon>
        <taxon>Rhizobium/Agrobacterium group</taxon>
        <taxon>Rhizobium</taxon>
    </lineage>
</organism>
<keyword evidence="4" id="KW-1003">Cell membrane</keyword>
<dbReference type="InterPro" id="IPR003439">
    <property type="entry name" value="ABC_transporter-like_ATP-bd"/>
</dbReference>
<dbReference type="GO" id="GO:0005524">
    <property type="term" value="F:ATP binding"/>
    <property type="evidence" value="ECO:0007669"/>
    <property type="project" value="UniProtKB-KW"/>
</dbReference>
<sequence>MSALDIENIRKTYGDVETLKGIDISLESGEFLVLLGSSGCGKSTLLNIIAGLAEATSGDIRIGGRSVLRVHPKDRDIAMVFQSYALYPNLTVHRNIGFGLEMRKVPTPERDKAVRDAAKLLQIENLLDRKPSQLSGGQRQRVAIGRALVRKPEVFLFDEPLSNLDAKLRMEMRTEIKRLHQMLKTTVVYVTHDQIEAMTLASRIAVMRDGRIEQLGTPEEIYNSPATLYVATFVGAPPMNLLAATIRDDRLVLSGSDTSLPLPVRFGKAAADGRDLILGIRPEALRTAGSGASLEATVEVAELTGPELVVTALAGNQRLTACLPPRTPVRDGEKLTLFFDEEAMHLFDAQTGLSCLREQ</sequence>
<dbReference type="AlphaFoldDB" id="A0A246DXY4"/>
<evidence type="ECO:0000259" key="7">
    <source>
        <dbReference type="PROSITE" id="PS50893"/>
    </source>
</evidence>
<keyword evidence="6 8" id="KW-0067">ATP-binding</keyword>
<dbReference type="Gene3D" id="3.40.50.300">
    <property type="entry name" value="P-loop containing nucleotide triphosphate hydrolases"/>
    <property type="match status" value="1"/>
</dbReference>
<evidence type="ECO:0000313" key="9">
    <source>
        <dbReference type="Proteomes" id="UP000197269"/>
    </source>
</evidence>
<dbReference type="GO" id="GO:0055052">
    <property type="term" value="C:ATP-binding cassette (ABC) transporter complex, substrate-binding subunit-containing"/>
    <property type="evidence" value="ECO:0007669"/>
    <property type="project" value="TreeGrafter"/>
</dbReference>
<dbReference type="PROSITE" id="PS50893">
    <property type="entry name" value="ABC_TRANSPORTER_2"/>
    <property type="match status" value="1"/>
</dbReference>
<keyword evidence="5" id="KW-0547">Nucleotide-binding</keyword>
<dbReference type="SUPFAM" id="SSF52540">
    <property type="entry name" value="P-loop containing nucleoside triphosphate hydrolases"/>
    <property type="match status" value="1"/>
</dbReference>
<dbReference type="SUPFAM" id="SSF50331">
    <property type="entry name" value="MOP-like"/>
    <property type="match status" value="1"/>
</dbReference>
<dbReference type="FunFam" id="3.40.50.300:FF:000042">
    <property type="entry name" value="Maltose/maltodextrin ABC transporter, ATP-binding protein"/>
    <property type="match status" value="1"/>
</dbReference>
<dbReference type="Pfam" id="PF00005">
    <property type="entry name" value="ABC_tran"/>
    <property type="match status" value="1"/>
</dbReference>
<accession>A0A246DXY4</accession>
<dbReference type="InterPro" id="IPR012340">
    <property type="entry name" value="NA-bd_OB-fold"/>
</dbReference>